<keyword evidence="5" id="KW-1185">Reference proteome</keyword>
<comment type="caution">
    <text evidence="4">The sequence shown here is derived from an EMBL/GenBank/DDBJ whole genome shotgun (WGS) entry which is preliminary data.</text>
</comment>
<evidence type="ECO:0000313" key="4">
    <source>
        <dbReference type="EMBL" id="TCU98512.1"/>
    </source>
</evidence>
<sequence>MELTTQCPQCGETFQASLEQLQLRKGYVRCISCAHIFDGYEAVVPAISGHGGMDAARAGYASHTFGADADQEPPDADEPHVPFSTQAAAASDAGYRREPYRVHVGDEDAGVAAMQPGRRDPVLKDEDDSDDEGDGGPGRIYVEPRSPYGSARASDIPEFLDEGPRRFARMGHTLWVWLSLLALALLAAQAAYVYRMQLADSVPELRPVLERLCHPWGCTVEYPRRIEQISVLGSSLRVRKAGEEKPEQGSRLMLHVTLRNAAERPQQWPSIALDLTDFSGAVVVRKILQPSDYLPKDRLPQPFAARSELAVQLPLDVRGGDVNGYQLSLFFP</sequence>
<evidence type="ECO:0000313" key="5">
    <source>
        <dbReference type="Proteomes" id="UP000294692"/>
    </source>
</evidence>
<keyword evidence="2" id="KW-0812">Transmembrane</keyword>
<dbReference type="Proteomes" id="UP000294692">
    <property type="component" value="Unassembled WGS sequence"/>
</dbReference>
<feature type="compositionally biased region" description="Basic and acidic residues" evidence="1">
    <location>
        <begin position="94"/>
        <end position="106"/>
    </location>
</feature>
<dbReference type="OrthoDB" id="5294582at2"/>
<evidence type="ECO:0000256" key="1">
    <source>
        <dbReference type="SAM" id="MobiDB-lite"/>
    </source>
</evidence>
<proteinExistence type="predicted"/>
<dbReference type="Pfam" id="PF11906">
    <property type="entry name" value="DUF3426"/>
    <property type="match status" value="1"/>
</dbReference>
<dbReference type="Pfam" id="PF13719">
    <property type="entry name" value="Zn_ribbon_5"/>
    <property type="match status" value="1"/>
</dbReference>
<reference evidence="4 5" key="1">
    <citation type="submission" date="2019-03" db="EMBL/GenBank/DDBJ databases">
        <title>Genomic Encyclopedia of Type Strains, Phase IV (KMG-IV): sequencing the most valuable type-strain genomes for metagenomic binning, comparative biology and taxonomic classification.</title>
        <authorList>
            <person name="Goeker M."/>
        </authorList>
    </citation>
    <scope>NUCLEOTIDE SEQUENCE [LARGE SCALE GENOMIC DNA]</scope>
    <source>
        <strain evidence="4 5">DSM 100048</strain>
    </source>
</reference>
<feature type="compositionally biased region" description="Acidic residues" evidence="1">
    <location>
        <begin position="125"/>
        <end position="134"/>
    </location>
</feature>
<dbReference type="EMBL" id="SMBX01000005">
    <property type="protein sequence ID" value="TCU98512.1"/>
    <property type="molecule type" value="Genomic_DNA"/>
</dbReference>
<organism evidence="4 5">
    <name type="scientific">Paracandidimonas soli</name>
    <dbReference type="NCBI Taxonomy" id="1917182"/>
    <lineage>
        <taxon>Bacteria</taxon>
        <taxon>Pseudomonadati</taxon>
        <taxon>Pseudomonadota</taxon>
        <taxon>Betaproteobacteria</taxon>
        <taxon>Burkholderiales</taxon>
        <taxon>Alcaligenaceae</taxon>
        <taxon>Paracandidimonas</taxon>
    </lineage>
</organism>
<accession>A0A4R3V4L6</accession>
<dbReference type="InterPro" id="IPR011723">
    <property type="entry name" value="Znf/thioredoxin_put"/>
</dbReference>
<feature type="domain" description="Zinc finger/thioredoxin putative" evidence="3">
    <location>
        <begin position="3"/>
        <end position="38"/>
    </location>
</feature>
<dbReference type="AlphaFoldDB" id="A0A4R3V4L6"/>
<feature type="region of interest" description="Disordered" evidence="1">
    <location>
        <begin position="65"/>
        <end position="154"/>
    </location>
</feature>
<keyword evidence="2" id="KW-1133">Transmembrane helix</keyword>
<evidence type="ECO:0000256" key="2">
    <source>
        <dbReference type="SAM" id="Phobius"/>
    </source>
</evidence>
<protein>
    <submittedName>
        <fullName evidence="4">Putative Zn finger-like uncharacterized protein</fullName>
    </submittedName>
</protein>
<keyword evidence="2" id="KW-0472">Membrane</keyword>
<dbReference type="NCBIfam" id="TIGR02098">
    <property type="entry name" value="MJ0042_CXXC"/>
    <property type="match status" value="1"/>
</dbReference>
<dbReference type="InterPro" id="IPR021834">
    <property type="entry name" value="DUF3426"/>
</dbReference>
<gene>
    <name evidence="4" type="ORF">EV686_105213</name>
</gene>
<feature type="transmembrane region" description="Helical" evidence="2">
    <location>
        <begin position="174"/>
        <end position="194"/>
    </location>
</feature>
<name>A0A4R3V4L6_9BURK</name>
<evidence type="ECO:0000259" key="3">
    <source>
        <dbReference type="Pfam" id="PF13719"/>
    </source>
</evidence>
<dbReference type="RefSeq" id="WP_132477228.1">
    <property type="nucleotide sequence ID" value="NZ_SMBX01000005.1"/>
</dbReference>